<gene>
    <name evidence="4" type="ORF">SYYSPA8_19815</name>
</gene>
<reference evidence="4 5" key="1">
    <citation type="submission" date="2022-10" db="EMBL/GenBank/DDBJ databases">
        <title>Draft genome sequence of Streptomyces sp. YSPA8.</title>
        <authorList>
            <person name="Moriuchi R."/>
            <person name="Dohra H."/>
            <person name="Yamamura H."/>
            <person name="Kodani S."/>
        </authorList>
    </citation>
    <scope>NUCLEOTIDE SEQUENCE [LARGE SCALE GENOMIC DNA]</scope>
    <source>
        <strain evidence="4 5">YSPA8</strain>
    </source>
</reference>
<name>A0ABQ5P1U9_9ACTN</name>
<proteinExistence type="predicted"/>
<comment type="caution">
    <text evidence="4">The sequence shown here is derived from an EMBL/GenBank/DDBJ whole genome shotgun (WGS) entry which is preliminary data.</text>
</comment>
<keyword evidence="1" id="KW-0597">Phosphoprotein</keyword>
<dbReference type="InterPro" id="IPR008984">
    <property type="entry name" value="SMAD_FHA_dom_sf"/>
</dbReference>
<evidence type="ECO:0000313" key="4">
    <source>
        <dbReference type="EMBL" id="GLF96582.1"/>
    </source>
</evidence>
<feature type="compositionally biased region" description="Acidic residues" evidence="2">
    <location>
        <begin position="1"/>
        <end position="11"/>
    </location>
</feature>
<dbReference type="Pfam" id="PF00498">
    <property type="entry name" value="FHA"/>
    <property type="match status" value="1"/>
</dbReference>
<accession>A0ABQ5P1U9</accession>
<dbReference type="SMART" id="SM00240">
    <property type="entry name" value="FHA"/>
    <property type="match status" value="1"/>
</dbReference>
<dbReference type="Proteomes" id="UP001291653">
    <property type="component" value="Unassembled WGS sequence"/>
</dbReference>
<protein>
    <submittedName>
        <fullName evidence="4">FHA domain-containing protein</fullName>
    </submittedName>
</protein>
<dbReference type="EMBL" id="BSBI01000008">
    <property type="protein sequence ID" value="GLF96582.1"/>
    <property type="molecule type" value="Genomic_DNA"/>
</dbReference>
<evidence type="ECO:0000259" key="3">
    <source>
        <dbReference type="PROSITE" id="PS50006"/>
    </source>
</evidence>
<dbReference type="SUPFAM" id="SSF49879">
    <property type="entry name" value="SMAD/FHA domain"/>
    <property type="match status" value="1"/>
</dbReference>
<dbReference type="Gene3D" id="2.60.200.20">
    <property type="match status" value="1"/>
</dbReference>
<dbReference type="CDD" id="cd00060">
    <property type="entry name" value="FHA"/>
    <property type="match status" value="1"/>
</dbReference>
<dbReference type="PROSITE" id="PS50006">
    <property type="entry name" value="FHA_DOMAIN"/>
    <property type="match status" value="1"/>
</dbReference>
<feature type="region of interest" description="Disordered" evidence="2">
    <location>
        <begin position="1"/>
        <end position="28"/>
    </location>
</feature>
<sequence length="166" mass="18102">MAADEGWEEIADGGHSDTEEGEEEPGYEEFLECHHCHESVGATEPRCPSCGSSRAQVVLSCAALALELAHGPGAPLRLGRDPDWAPRTAAAFDELRRISRRQAEISMDPDGTVWVSEPDRPSTNRTFVNGEPVAPGGRTRLRDGDELRFGQRIARFTVRITAPPVP</sequence>
<evidence type="ECO:0000256" key="2">
    <source>
        <dbReference type="SAM" id="MobiDB-lite"/>
    </source>
</evidence>
<dbReference type="RefSeq" id="WP_323448613.1">
    <property type="nucleotide sequence ID" value="NZ_BSBI01000008.1"/>
</dbReference>
<organism evidence="4 5">
    <name type="scientific">Streptomyces yaizuensis</name>
    <dbReference type="NCBI Taxonomy" id="2989713"/>
    <lineage>
        <taxon>Bacteria</taxon>
        <taxon>Bacillati</taxon>
        <taxon>Actinomycetota</taxon>
        <taxon>Actinomycetes</taxon>
        <taxon>Kitasatosporales</taxon>
        <taxon>Streptomycetaceae</taxon>
        <taxon>Streptomyces</taxon>
    </lineage>
</organism>
<feature type="domain" description="FHA" evidence="3">
    <location>
        <begin position="76"/>
        <end position="133"/>
    </location>
</feature>
<keyword evidence="5" id="KW-1185">Reference proteome</keyword>
<evidence type="ECO:0000313" key="5">
    <source>
        <dbReference type="Proteomes" id="UP001291653"/>
    </source>
</evidence>
<evidence type="ECO:0000256" key="1">
    <source>
        <dbReference type="ARBA" id="ARBA00022553"/>
    </source>
</evidence>
<feature type="compositionally biased region" description="Acidic residues" evidence="2">
    <location>
        <begin position="19"/>
        <end position="28"/>
    </location>
</feature>
<dbReference type="InterPro" id="IPR000253">
    <property type="entry name" value="FHA_dom"/>
</dbReference>